<dbReference type="AlphaFoldDB" id="A0A9W4W8P1"/>
<name>A0A9W4W8P1_9PEZI</name>
<proteinExistence type="predicted"/>
<gene>
    <name evidence="1" type="ORF">CGXH109_LOCUS60325</name>
</gene>
<dbReference type="Proteomes" id="UP001152533">
    <property type="component" value="Unassembled WGS sequence"/>
</dbReference>
<organism evidence="1 2">
    <name type="scientific">Colletotrichum noveboracense</name>
    <dbReference type="NCBI Taxonomy" id="2664923"/>
    <lineage>
        <taxon>Eukaryota</taxon>
        <taxon>Fungi</taxon>
        <taxon>Dikarya</taxon>
        <taxon>Ascomycota</taxon>
        <taxon>Pezizomycotina</taxon>
        <taxon>Sordariomycetes</taxon>
        <taxon>Hypocreomycetidae</taxon>
        <taxon>Glomerellales</taxon>
        <taxon>Glomerellaceae</taxon>
        <taxon>Colletotrichum</taxon>
        <taxon>Colletotrichum gloeosporioides species complex</taxon>
    </lineage>
</organism>
<dbReference type="EMBL" id="CAMGZC010000378">
    <property type="protein sequence ID" value="CAI0646947.1"/>
    <property type="molecule type" value="Genomic_DNA"/>
</dbReference>
<keyword evidence="2" id="KW-1185">Reference proteome</keyword>
<evidence type="ECO:0000313" key="1">
    <source>
        <dbReference type="EMBL" id="CAI0646947.1"/>
    </source>
</evidence>
<comment type="caution">
    <text evidence="1">The sequence shown here is derived from an EMBL/GenBank/DDBJ whole genome shotgun (WGS) entry which is preliminary data.</text>
</comment>
<accession>A0A9W4W8P1</accession>
<sequence>MGSRLLAPNVPLEIHRHSRLSPRDGGVSSHFPILYPLAVVQRAAGIQQLSCQASNALLCFTSLCLAHYSLFGGGKDTRADGNIRYEHNVNAPLSTIEGPPQQPTALLNLFNPPITTTTPYSTDSGFYHTAASHVFPSLDVRPRLGSK</sequence>
<evidence type="ECO:0000313" key="2">
    <source>
        <dbReference type="Proteomes" id="UP001152533"/>
    </source>
</evidence>
<reference evidence="1" key="1">
    <citation type="submission" date="2022-08" db="EMBL/GenBank/DDBJ databases">
        <authorList>
            <person name="Giroux E."/>
            <person name="Giroux E."/>
        </authorList>
    </citation>
    <scope>NUCLEOTIDE SEQUENCE</scope>
    <source>
        <strain evidence="1">H1091258</strain>
    </source>
</reference>
<protein>
    <submittedName>
        <fullName evidence="1">Uncharacterized protein</fullName>
    </submittedName>
</protein>